<proteinExistence type="predicted"/>
<feature type="region of interest" description="Disordered" evidence="1">
    <location>
        <begin position="136"/>
        <end position="214"/>
    </location>
</feature>
<protein>
    <submittedName>
        <fullName evidence="3">9257_t:CDS:1</fullName>
    </submittedName>
</protein>
<accession>A0A9N9ECM4</accession>
<organism evidence="3 4">
    <name type="scientific">Paraglomus occultum</name>
    <dbReference type="NCBI Taxonomy" id="144539"/>
    <lineage>
        <taxon>Eukaryota</taxon>
        <taxon>Fungi</taxon>
        <taxon>Fungi incertae sedis</taxon>
        <taxon>Mucoromycota</taxon>
        <taxon>Glomeromycotina</taxon>
        <taxon>Glomeromycetes</taxon>
        <taxon>Paraglomerales</taxon>
        <taxon>Paraglomeraceae</taxon>
        <taxon>Paraglomus</taxon>
    </lineage>
</organism>
<gene>
    <name evidence="3" type="ORF">POCULU_LOCUS11083</name>
</gene>
<reference evidence="3" key="1">
    <citation type="submission" date="2021-06" db="EMBL/GenBank/DDBJ databases">
        <authorList>
            <person name="Kallberg Y."/>
            <person name="Tangrot J."/>
            <person name="Rosling A."/>
        </authorList>
    </citation>
    <scope>NUCLEOTIDE SEQUENCE</scope>
    <source>
        <strain evidence="3">IA702</strain>
    </source>
</reference>
<dbReference type="Proteomes" id="UP000789572">
    <property type="component" value="Unassembled WGS sequence"/>
</dbReference>
<dbReference type="EMBL" id="CAJVPJ010007055">
    <property type="protein sequence ID" value="CAG8673134.1"/>
    <property type="molecule type" value="Genomic_DNA"/>
</dbReference>
<dbReference type="Pfam" id="PF16213">
    <property type="entry name" value="DCB"/>
    <property type="match status" value="1"/>
</dbReference>
<feature type="domain" description="Mon2/Sec7/BIG1-like dimerisation and cyclophilin-binding" evidence="2">
    <location>
        <begin position="38"/>
        <end position="121"/>
    </location>
</feature>
<dbReference type="OrthoDB" id="2440218at2759"/>
<comment type="caution">
    <text evidence="3">The sequence shown here is derived from an EMBL/GenBank/DDBJ whole genome shotgun (WGS) entry which is preliminary data.</text>
</comment>
<feature type="non-terminal residue" evidence="3">
    <location>
        <position position="236"/>
    </location>
</feature>
<name>A0A9N9ECM4_9GLOM</name>
<evidence type="ECO:0000313" key="4">
    <source>
        <dbReference type="Proteomes" id="UP000789572"/>
    </source>
</evidence>
<feature type="compositionally biased region" description="Basic and acidic residues" evidence="1">
    <location>
        <begin position="180"/>
        <end position="190"/>
    </location>
</feature>
<dbReference type="InterPro" id="IPR032629">
    <property type="entry name" value="DCB_dom"/>
</dbReference>
<feature type="region of interest" description="Disordered" evidence="1">
    <location>
        <begin position="1"/>
        <end position="31"/>
    </location>
</feature>
<evidence type="ECO:0000313" key="3">
    <source>
        <dbReference type="EMBL" id="CAG8673134.1"/>
    </source>
</evidence>
<evidence type="ECO:0000259" key="2">
    <source>
        <dbReference type="Pfam" id="PF16213"/>
    </source>
</evidence>
<keyword evidence="4" id="KW-1185">Reference proteome</keyword>
<sequence length="236" mass="25838">EFNDLSHIDSNSLFDGDTTPKGAAPANSSNYPNPARLIDDVVHTICTGFAGQQTDQTVTLQILKVLLTFVTSDTCQVHGISLLKVIQTCCNIYCFTRNAILQATAKAELTQMANLIVTRCEEYAVQLENYETSKKAVKNNNEQNEEENSKKRNSVEVENATGKQETPQAYVVAESNSKPVESDKSEDLINHKKNGSNDSAVEWADATESPTGDVVDSVVIEKRVAIEADEAPEPEQ</sequence>
<dbReference type="AlphaFoldDB" id="A0A9N9ECM4"/>
<evidence type="ECO:0000256" key="1">
    <source>
        <dbReference type="SAM" id="MobiDB-lite"/>
    </source>
</evidence>
<feature type="non-terminal residue" evidence="3">
    <location>
        <position position="1"/>
    </location>
</feature>